<dbReference type="InterPro" id="IPR037523">
    <property type="entry name" value="VOC_core"/>
</dbReference>
<dbReference type="RefSeq" id="WP_155477509.1">
    <property type="nucleotide sequence ID" value="NZ_WNKU01000024.1"/>
</dbReference>
<dbReference type="OrthoDB" id="9815599at2"/>
<organism evidence="2 3">
    <name type="scientific">Heliobacterium mobile</name>
    <name type="common">Heliobacillus mobilis</name>
    <dbReference type="NCBI Taxonomy" id="28064"/>
    <lineage>
        <taxon>Bacteria</taxon>
        <taxon>Bacillati</taxon>
        <taxon>Bacillota</taxon>
        <taxon>Clostridia</taxon>
        <taxon>Eubacteriales</taxon>
        <taxon>Heliobacteriaceae</taxon>
        <taxon>Heliobacterium</taxon>
    </lineage>
</organism>
<evidence type="ECO:0000259" key="1">
    <source>
        <dbReference type="PROSITE" id="PS51819"/>
    </source>
</evidence>
<dbReference type="Pfam" id="PF00903">
    <property type="entry name" value="Glyoxalase"/>
    <property type="match status" value="1"/>
</dbReference>
<dbReference type="PROSITE" id="PS51819">
    <property type="entry name" value="VOC"/>
    <property type="match status" value="1"/>
</dbReference>
<comment type="caution">
    <text evidence="2">The sequence shown here is derived from an EMBL/GenBank/DDBJ whole genome shotgun (WGS) entry which is preliminary data.</text>
</comment>
<name>A0A6I3SN31_HELMO</name>
<dbReference type="Proteomes" id="UP000430670">
    <property type="component" value="Unassembled WGS sequence"/>
</dbReference>
<dbReference type="EMBL" id="WNKU01000024">
    <property type="protein sequence ID" value="MTV50421.1"/>
    <property type="molecule type" value="Genomic_DNA"/>
</dbReference>
<accession>A0A6I3SN31</accession>
<dbReference type="InterPro" id="IPR004360">
    <property type="entry name" value="Glyas_Fos-R_dOase_dom"/>
</dbReference>
<dbReference type="Gene3D" id="3.10.180.10">
    <property type="entry name" value="2,3-Dihydroxybiphenyl 1,2-Dioxygenase, domain 1"/>
    <property type="match status" value="1"/>
</dbReference>
<protein>
    <submittedName>
        <fullName evidence="2">Glyoxalase</fullName>
    </submittedName>
</protein>
<reference evidence="2 3" key="1">
    <citation type="submission" date="2019-11" db="EMBL/GenBank/DDBJ databases">
        <title>Whole-genome sequence of a the green, strictly anaerobic photosynthetic bacterium Heliobacillus mobilis DSM 6151.</title>
        <authorList>
            <person name="Kyndt J.A."/>
            <person name="Meyer T.E."/>
        </authorList>
    </citation>
    <scope>NUCLEOTIDE SEQUENCE [LARGE SCALE GENOMIC DNA]</scope>
    <source>
        <strain evidence="2 3">DSM 6151</strain>
    </source>
</reference>
<gene>
    <name evidence="2" type="ORF">GJ688_15760</name>
</gene>
<dbReference type="InterPro" id="IPR029068">
    <property type="entry name" value="Glyas_Bleomycin-R_OHBP_Dase"/>
</dbReference>
<proteinExistence type="predicted"/>
<evidence type="ECO:0000313" key="2">
    <source>
        <dbReference type="EMBL" id="MTV50421.1"/>
    </source>
</evidence>
<dbReference type="AlphaFoldDB" id="A0A6I3SN31"/>
<dbReference type="SUPFAM" id="SSF54593">
    <property type="entry name" value="Glyoxalase/Bleomycin resistance protein/Dihydroxybiphenyl dioxygenase"/>
    <property type="match status" value="1"/>
</dbReference>
<dbReference type="PANTHER" id="PTHR36503:SF3">
    <property type="entry name" value="BLR0126 PROTEIN"/>
    <property type="match status" value="1"/>
</dbReference>
<sequence length="137" mass="15323">MGVRFNGIGIFVCDIKIMVGFYRDVLGLEIDWNGEGPYAEFKHDGIRIMMYERKLLPGYLGTDVSFPTGLNGSFELAIDLPLFTDVDNEFERVVRLGAQSVVSPRNEPWGMRTSYVADPEGNLIEIGSWGKGEPKSE</sequence>
<dbReference type="PANTHER" id="PTHR36503">
    <property type="entry name" value="BLR2520 PROTEIN"/>
    <property type="match status" value="1"/>
</dbReference>
<keyword evidence="3" id="KW-1185">Reference proteome</keyword>
<feature type="domain" description="VOC" evidence="1">
    <location>
        <begin position="4"/>
        <end position="129"/>
    </location>
</feature>
<evidence type="ECO:0000313" key="3">
    <source>
        <dbReference type="Proteomes" id="UP000430670"/>
    </source>
</evidence>